<feature type="transmembrane region" description="Helical" evidence="1">
    <location>
        <begin position="364"/>
        <end position="383"/>
    </location>
</feature>
<dbReference type="InterPro" id="IPR043128">
    <property type="entry name" value="Rev_trsase/Diguanyl_cyclase"/>
</dbReference>
<protein>
    <submittedName>
        <fullName evidence="3">Diguanylate cyclase (GGDEF) domain-containing protein</fullName>
    </submittedName>
</protein>
<dbReference type="Pfam" id="PF00990">
    <property type="entry name" value="GGDEF"/>
    <property type="match status" value="1"/>
</dbReference>
<feature type="transmembrane region" description="Helical" evidence="1">
    <location>
        <begin position="302"/>
        <end position="321"/>
    </location>
</feature>
<dbReference type="GO" id="GO:1902201">
    <property type="term" value="P:negative regulation of bacterial-type flagellum-dependent cell motility"/>
    <property type="evidence" value="ECO:0007669"/>
    <property type="project" value="TreeGrafter"/>
</dbReference>
<dbReference type="PANTHER" id="PTHR45138">
    <property type="entry name" value="REGULATORY COMPONENTS OF SENSORY TRANSDUCTION SYSTEM"/>
    <property type="match status" value="1"/>
</dbReference>
<name>A0A1M6K6E3_9FIRM</name>
<evidence type="ECO:0000313" key="3">
    <source>
        <dbReference type="EMBL" id="SHJ54370.1"/>
    </source>
</evidence>
<dbReference type="NCBIfam" id="TIGR00254">
    <property type="entry name" value="GGDEF"/>
    <property type="match status" value="1"/>
</dbReference>
<keyword evidence="1" id="KW-0472">Membrane</keyword>
<dbReference type="EMBL" id="FQYT01000025">
    <property type="protein sequence ID" value="SHJ54370.1"/>
    <property type="molecule type" value="Genomic_DNA"/>
</dbReference>
<proteinExistence type="predicted"/>
<dbReference type="Proteomes" id="UP000184342">
    <property type="component" value="Unassembled WGS sequence"/>
</dbReference>
<dbReference type="SMART" id="SM00267">
    <property type="entry name" value="GGDEF"/>
    <property type="match status" value="1"/>
</dbReference>
<evidence type="ECO:0000256" key="1">
    <source>
        <dbReference type="SAM" id="Phobius"/>
    </source>
</evidence>
<dbReference type="GO" id="GO:0052621">
    <property type="term" value="F:diguanylate cyclase activity"/>
    <property type="evidence" value="ECO:0007669"/>
    <property type="project" value="TreeGrafter"/>
</dbReference>
<dbReference type="SUPFAM" id="SSF55073">
    <property type="entry name" value="Nucleotide cyclase"/>
    <property type="match status" value="1"/>
</dbReference>
<dbReference type="STRING" id="1122934.SAMN02745691_02132"/>
<dbReference type="RefSeq" id="WP_073994394.1">
    <property type="nucleotide sequence ID" value="NZ_FQYT01000025.1"/>
</dbReference>
<dbReference type="Gene3D" id="3.30.70.270">
    <property type="match status" value="1"/>
</dbReference>
<accession>A0A1M6K6E3</accession>
<feature type="transmembrane region" description="Helical" evidence="1">
    <location>
        <begin position="214"/>
        <end position="235"/>
    </location>
</feature>
<feature type="transmembrane region" description="Helical" evidence="1">
    <location>
        <begin position="241"/>
        <end position="261"/>
    </location>
</feature>
<organism evidence="3 4">
    <name type="scientific">Parasporobacterium paucivorans DSM 15970</name>
    <dbReference type="NCBI Taxonomy" id="1122934"/>
    <lineage>
        <taxon>Bacteria</taxon>
        <taxon>Bacillati</taxon>
        <taxon>Bacillota</taxon>
        <taxon>Clostridia</taxon>
        <taxon>Lachnospirales</taxon>
        <taxon>Lachnospiraceae</taxon>
        <taxon>Parasporobacterium</taxon>
    </lineage>
</organism>
<dbReference type="AlphaFoldDB" id="A0A1M6K6E3"/>
<dbReference type="InterPro" id="IPR029787">
    <property type="entry name" value="Nucleotide_cyclase"/>
</dbReference>
<keyword evidence="1" id="KW-0812">Transmembrane</keyword>
<dbReference type="PROSITE" id="PS50887">
    <property type="entry name" value="GGDEF"/>
    <property type="match status" value="1"/>
</dbReference>
<dbReference type="CDD" id="cd01949">
    <property type="entry name" value="GGDEF"/>
    <property type="match status" value="1"/>
</dbReference>
<reference evidence="3 4" key="1">
    <citation type="submission" date="2016-11" db="EMBL/GenBank/DDBJ databases">
        <authorList>
            <person name="Jaros S."/>
            <person name="Januszkiewicz K."/>
            <person name="Wedrychowicz H."/>
        </authorList>
    </citation>
    <scope>NUCLEOTIDE SEQUENCE [LARGE SCALE GENOMIC DNA]</scope>
    <source>
        <strain evidence="3 4">DSM 15970</strain>
    </source>
</reference>
<keyword evidence="4" id="KW-1185">Reference proteome</keyword>
<feature type="transmembrane region" description="Helical" evidence="1">
    <location>
        <begin position="333"/>
        <end position="352"/>
    </location>
</feature>
<feature type="transmembrane region" description="Helical" evidence="1">
    <location>
        <begin position="182"/>
        <end position="202"/>
    </location>
</feature>
<evidence type="ECO:0000313" key="4">
    <source>
        <dbReference type="Proteomes" id="UP000184342"/>
    </source>
</evidence>
<feature type="domain" description="GGDEF" evidence="2">
    <location>
        <begin position="429"/>
        <end position="563"/>
    </location>
</feature>
<dbReference type="GO" id="GO:0005886">
    <property type="term" value="C:plasma membrane"/>
    <property type="evidence" value="ECO:0007669"/>
    <property type="project" value="TreeGrafter"/>
</dbReference>
<dbReference type="InterPro" id="IPR050469">
    <property type="entry name" value="Diguanylate_Cyclase"/>
</dbReference>
<feature type="transmembrane region" description="Helical" evidence="1">
    <location>
        <begin position="12"/>
        <end position="30"/>
    </location>
</feature>
<dbReference type="GO" id="GO:0043709">
    <property type="term" value="P:cell adhesion involved in single-species biofilm formation"/>
    <property type="evidence" value="ECO:0007669"/>
    <property type="project" value="TreeGrafter"/>
</dbReference>
<gene>
    <name evidence="3" type="ORF">SAMN02745691_02132</name>
</gene>
<evidence type="ECO:0000259" key="2">
    <source>
        <dbReference type="PROSITE" id="PS50887"/>
    </source>
</evidence>
<feature type="transmembrane region" description="Helical" evidence="1">
    <location>
        <begin position="273"/>
        <end position="296"/>
    </location>
</feature>
<dbReference type="InterPro" id="IPR000160">
    <property type="entry name" value="GGDEF_dom"/>
</dbReference>
<sequence>MACRTKRRMPAGLLICSVVGFMVLILGILLSKVDLPVLTGEELTDFNRGWMIAVDDVVHEDVTLPFNAKEAESGTPLILTKWLPASIENDTFLFFRASHQNVKAFIDGKEIYSFGWNEQRLFGHSPASAWITVPIQKEYAGKQIQVELTGIYFSNMGRINAFYMGDKSSVLSYILGKRLGNLLISTVLLILGFTMITVALIPWKTKATSPLFRLGVLSVLVGIWSACTSNILQILTSDVFSLLNLEFLAFLLLLPTAFWFLDSFEYYKDKKVLYILFKISVILAIIIHILQLFNIADYMETIAAEHILLGISIIYLISDSVKALIKNNATREVRVLTISVILAFVCSALDIFKFYLCISVDDGFFTRIGMVIFIIIWASEIIMNMSQLLVKMTQTQLLEVLAYQDQMTGLKNRTAFEKKFQEYREPGMGEAYVIEFDMNGLKLINDNYGHAIGDLILKGIADILKNEFNENASVYRIGGDEFCIIAPHTESLTEEIIQNKIIRIKTAVVALGQDMDLNLSLASGYSTTIGSDIRNIDSAFKHADRLMYEDKHQMKYGAGFLGE</sequence>
<dbReference type="PANTHER" id="PTHR45138:SF6">
    <property type="entry name" value="DIGUANYLATE CYCLASE DGCN"/>
    <property type="match status" value="1"/>
</dbReference>
<keyword evidence="1" id="KW-1133">Transmembrane helix</keyword>